<sequence length="274" mass="30560">MKNSTAIAIGGFDGMHIGHQHLFAELGEQGSIVVIETGYANLTPKKEREHFSKYPIMYLQLDEIRHLDAIGFIELLQSKFPNLEKIVVGYDFHFGKDRKYNFDDLKELFTGEVKVVDEVSLNGDSIHSHKIRAKLGIGDIKGANAFLGHNYTIRGVRESGQGIGKKELVATINLSCKDGFLLPKEGVYVTLTRIDNEEHYHPSVSFVGHRVTTDGSFAVESHILEGEVGNVEKASISFVSFIRDNKKFDSIDELKKAIKSDIAIASKELKLLQL</sequence>
<dbReference type="AlphaFoldDB" id="A0A5P8P013"/>
<dbReference type="EC" id="2.7.7.2" evidence="15"/>
<dbReference type="InterPro" id="IPR023468">
    <property type="entry name" value="Riboflavin_kinase"/>
</dbReference>
<dbReference type="Gene3D" id="3.40.50.620">
    <property type="entry name" value="HUPs"/>
    <property type="match status" value="1"/>
</dbReference>
<evidence type="ECO:0000256" key="5">
    <source>
        <dbReference type="ARBA" id="ARBA00022643"/>
    </source>
</evidence>
<dbReference type="PANTHER" id="PTHR22749">
    <property type="entry name" value="RIBOFLAVIN KINASE/FMN ADENYLYLTRANSFERASE"/>
    <property type="match status" value="1"/>
</dbReference>
<evidence type="ECO:0000256" key="9">
    <source>
        <dbReference type="ARBA" id="ARBA00022777"/>
    </source>
</evidence>
<dbReference type="GO" id="GO:0003919">
    <property type="term" value="F:FMN adenylyltransferase activity"/>
    <property type="evidence" value="ECO:0007669"/>
    <property type="project" value="UniProtKB-UniRule"/>
</dbReference>
<comment type="pathway">
    <text evidence="3 15">Cofactor biosynthesis; FMN biosynthesis; FMN from riboflavin (ATP route): step 1/1.</text>
</comment>
<organism evidence="17 18">
    <name type="scientific">Sulfurimonas lithotrophica</name>
    <dbReference type="NCBI Taxonomy" id="2590022"/>
    <lineage>
        <taxon>Bacteria</taxon>
        <taxon>Pseudomonadati</taxon>
        <taxon>Campylobacterota</taxon>
        <taxon>Epsilonproteobacteria</taxon>
        <taxon>Campylobacterales</taxon>
        <taxon>Sulfurimonadaceae</taxon>
        <taxon>Sulfurimonas</taxon>
    </lineage>
</organism>
<keyword evidence="5 15" id="KW-0288">FMN</keyword>
<comment type="pathway">
    <text evidence="2 15">Cofactor biosynthesis; FAD biosynthesis; FAD from FMN: step 1/1.</text>
</comment>
<evidence type="ECO:0000256" key="4">
    <source>
        <dbReference type="ARBA" id="ARBA00022630"/>
    </source>
</evidence>
<keyword evidence="10 15" id="KW-0274">FAD</keyword>
<keyword evidence="12" id="KW-0511">Multifunctional enzyme</keyword>
<dbReference type="Proteomes" id="UP000326944">
    <property type="component" value="Chromosome"/>
</dbReference>
<evidence type="ECO:0000256" key="14">
    <source>
        <dbReference type="ARBA" id="ARBA00049494"/>
    </source>
</evidence>
<dbReference type="InterPro" id="IPR014729">
    <property type="entry name" value="Rossmann-like_a/b/a_fold"/>
</dbReference>
<dbReference type="InterPro" id="IPR002606">
    <property type="entry name" value="Riboflavin_kinase_bac"/>
</dbReference>
<dbReference type="RefSeq" id="WP_152306986.1">
    <property type="nucleotide sequence ID" value="NZ_CP043617.1"/>
</dbReference>
<evidence type="ECO:0000259" key="16">
    <source>
        <dbReference type="SMART" id="SM00904"/>
    </source>
</evidence>
<name>A0A5P8P013_9BACT</name>
<dbReference type="Pfam" id="PF01687">
    <property type="entry name" value="Flavokinase"/>
    <property type="match status" value="1"/>
</dbReference>
<dbReference type="InterPro" id="IPR023465">
    <property type="entry name" value="Riboflavin_kinase_dom_sf"/>
</dbReference>
<evidence type="ECO:0000256" key="11">
    <source>
        <dbReference type="ARBA" id="ARBA00022840"/>
    </source>
</evidence>
<dbReference type="PIRSF" id="PIRSF004491">
    <property type="entry name" value="FAD_Synth"/>
    <property type="match status" value="1"/>
</dbReference>
<dbReference type="GO" id="GO:0006747">
    <property type="term" value="P:FAD biosynthetic process"/>
    <property type="evidence" value="ECO:0007669"/>
    <property type="project" value="UniProtKB-UniRule"/>
</dbReference>
<reference evidence="17 18" key="1">
    <citation type="submission" date="2019-09" db="EMBL/GenBank/DDBJ databases">
        <title>Sulfurimonas gotlandica sp. nov., a chemoautotrophic and psychrotolerant epsilonproteobacterium isolated from a pelagic redoxcline, and an emended description of the genus Sulfurimonas.</title>
        <authorList>
            <person name="Wang S."/>
            <person name="Jiang L."/>
            <person name="Shao S."/>
        </authorList>
    </citation>
    <scope>NUCLEOTIDE SEQUENCE [LARGE SCALE GENOMIC DNA]</scope>
    <source>
        <strain evidence="17 18">GYSZ_1</strain>
    </source>
</reference>
<dbReference type="OrthoDB" id="9803667at2"/>
<keyword evidence="4 15" id="KW-0285">Flavoprotein</keyword>
<dbReference type="PANTHER" id="PTHR22749:SF6">
    <property type="entry name" value="RIBOFLAVIN KINASE"/>
    <property type="match status" value="1"/>
</dbReference>
<keyword evidence="11 15" id="KW-0067">ATP-binding</keyword>
<keyword evidence="18" id="KW-1185">Reference proteome</keyword>
<comment type="function">
    <text evidence="1">Catalyzes the phosphorylation of riboflavin to FMN followed by the adenylation of FMN to FAD.</text>
</comment>
<dbReference type="GO" id="GO:0009398">
    <property type="term" value="P:FMN biosynthetic process"/>
    <property type="evidence" value="ECO:0007669"/>
    <property type="project" value="UniProtKB-UniRule"/>
</dbReference>
<evidence type="ECO:0000256" key="15">
    <source>
        <dbReference type="PIRNR" id="PIRNR004491"/>
    </source>
</evidence>
<feature type="domain" description="Riboflavin kinase" evidence="16">
    <location>
        <begin position="146"/>
        <end position="270"/>
    </location>
</feature>
<dbReference type="SUPFAM" id="SSF82114">
    <property type="entry name" value="Riboflavin kinase-like"/>
    <property type="match status" value="1"/>
</dbReference>
<dbReference type="GO" id="GO:0008531">
    <property type="term" value="F:riboflavin kinase activity"/>
    <property type="evidence" value="ECO:0007669"/>
    <property type="project" value="UniProtKB-UniRule"/>
</dbReference>
<dbReference type="Gene3D" id="2.40.30.30">
    <property type="entry name" value="Riboflavin kinase-like"/>
    <property type="match status" value="1"/>
</dbReference>
<evidence type="ECO:0000256" key="2">
    <source>
        <dbReference type="ARBA" id="ARBA00004726"/>
    </source>
</evidence>
<dbReference type="InterPro" id="IPR015865">
    <property type="entry name" value="Riboflavin_kinase_bac/euk"/>
</dbReference>
<dbReference type="NCBIfam" id="NF004162">
    <property type="entry name" value="PRK05627.1-5"/>
    <property type="match status" value="1"/>
</dbReference>
<evidence type="ECO:0000256" key="1">
    <source>
        <dbReference type="ARBA" id="ARBA00002121"/>
    </source>
</evidence>
<comment type="catalytic activity">
    <reaction evidence="14 15">
        <text>FMN + ATP + H(+) = FAD + diphosphate</text>
        <dbReference type="Rhea" id="RHEA:17237"/>
        <dbReference type="ChEBI" id="CHEBI:15378"/>
        <dbReference type="ChEBI" id="CHEBI:30616"/>
        <dbReference type="ChEBI" id="CHEBI:33019"/>
        <dbReference type="ChEBI" id="CHEBI:57692"/>
        <dbReference type="ChEBI" id="CHEBI:58210"/>
        <dbReference type="EC" id="2.7.7.2"/>
    </reaction>
</comment>
<dbReference type="Pfam" id="PF06574">
    <property type="entry name" value="FAD_syn"/>
    <property type="match status" value="2"/>
</dbReference>
<dbReference type="UniPathway" id="UPA00277">
    <property type="reaction ID" value="UER00407"/>
</dbReference>
<dbReference type="KEGG" id="sulg:FJR48_04600"/>
<gene>
    <name evidence="17" type="ORF">FJR48_04600</name>
</gene>
<dbReference type="SUPFAM" id="SSF52374">
    <property type="entry name" value="Nucleotidylyl transferase"/>
    <property type="match status" value="1"/>
</dbReference>
<keyword evidence="7 15" id="KW-0548">Nucleotidyltransferase</keyword>
<accession>A0A5P8P013</accession>
<keyword evidence="8 15" id="KW-0547">Nucleotide-binding</keyword>
<comment type="catalytic activity">
    <reaction evidence="13 15">
        <text>riboflavin + ATP = FMN + ADP + H(+)</text>
        <dbReference type="Rhea" id="RHEA:14357"/>
        <dbReference type="ChEBI" id="CHEBI:15378"/>
        <dbReference type="ChEBI" id="CHEBI:30616"/>
        <dbReference type="ChEBI" id="CHEBI:57986"/>
        <dbReference type="ChEBI" id="CHEBI:58210"/>
        <dbReference type="ChEBI" id="CHEBI:456216"/>
        <dbReference type="EC" id="2.7.1.26"/>
    </reaction>
</comment>
<dbReference type="UniPathway" id="UPA00276">
    <property type="reaction ID" value="UER00406"/>
</dbReference>
<dbReference type="SMART" id="SM00904">
    <property type="entry name" value="Flavokinase"/>
    <property type="match status" value="1"/>
</dbReference>
<evidence type="ECO:0000313" key="17">
    <source>
        <dbReference type="EMBL" id="QFR49043.1"/>
    </source>
</evidence>
<evidence type="ECO:0000256" key="7">
    <source>
        <dbReference type="ARBA" id="ARBA00022695"/>
    </source>
</evidence>
<protein>
    <recommendedName>
        <fullName evidence="15">Riboflavin biosynthesis protein</fullName>
    </recommendedName>
    <domain>
        <recommendedName>
            <fullName evidence="15">Riboflavin kinase</fullName>
            <ecNumber evidence="15">2.7.1.26</ecNumber>
        </recommendedName>
        <alternativeName>
            <fullName evidence="15">Flavokinase</fullName>
        </alternativeName>
    </domain>
    <domain>
        <recommendedName>
            <fullName evidence="15">FMN adenylyltransferase</fullName>
            <ecNumber evidence="15">2.7.7.2</ecNumber>
        </recommendedName>
        <alternativeName>
            <fullName evidence="15">FAD pyrophosphorylase</fullName>
        </alternativeName>
        <alternativeName>
            <fullName evidence="15">FAD synthase</fullName>
        </alternativeName>
    </domain>
</protein>
<dbReference type="InterPro" id="IPR015864">
    <property type="entry name" value="FAD_synthase"/>
</dbReference>
<evidence type="ECO:0000313" key="18">
    <source>
        <dbReference type="Proteomes" id="UP000326944"/>
    </source>
</evidence>
<dbReference type="GO" id="GO:0005524">
    <property type="term" value="F:ATP binding"/>
    <property type="evidence" value="ECO:0007669"/>
    <property type="project" value="UniProtKB-UniRule"/>
</dbReference>
<comment type="similarity">
    <text evidence="15">Belongs to the ribF family.</text>
</comment>
<evidence type="ECO:0000256" key="3">
    <source>
        <dbReference type="ARBA" id="ARBA00005201"/>
    </source>
</evidence>
<proteinExistence type="inferred from homology"/>
<dbReference type="EMBL" id="CP043617">
    <property type="protein sequence ID" value="QFR49043.1"/>
    <property type="molecule type" value="Genomic_DNA"/>
</dbReference>
<evidence type="ECO:0000256" key="8">
    <source>
        <dbReference type="ARBA" id="ARBA00022741"/>
    </source>
</evidence>
<evidence type="ECO:0000256" key="13">
    <source>
        <dbReference type="ARBA" id="ARBA00047880"/>
    </source>
</evidence>
<evidence type="ECO:0000256" key="10">
    <source>
        <dbReference type="ARBA" id="ARBA00022827"/>
    </source>
</evidence>
<evidence type="ECO:0000256" key="12">
    <source>
        <dbReference type="ARBA" id="ARBA00023268"/>
    </source>
</evidence>
<dbReference type="EC" id="2.7.1.26" evidence="15"/>
<keyword evidence="9 15" id="KW-0418">Kinase</keyword>
<keyword evidence="6 15" id="KW-0808">Transferase</keyword>
<evidence type="ECO:0000256" key="6">
    <source>
        <dbReference type="ARBA" id="ARBA00022679"/>
    </source>
</evidence>
<dbReference type="GO" id="GO:0009231">
    <property type="term" value="P:riboflavin biosynthetic process"/>
    <property type="evidence" value="ECO:0007669"/>
    <property type="project" value="InterPro"/>
</dbReference>